<dbReference type="OrthoDB" id="19132at2759"/>
<dbReference type="InterPro" id="IPR008979">
    <property type="entry name" value="Galactose-bd-like_sf"/>
</dbReference>
<dbReference type="RefSeq" id="XP_068356822.1">
    <property type="nucleotide sequence ID" value="XM_068506397.1"/>
</dbReference>
<reference evidence="1" key="1">
    <citation type="submission" date="2016-10" db="EMBL/GenBank/DDBJ databases">
        <authorList>
            <person name="Benchimol M."/>
            <person name="Almeida L.G."/>
            <person name="Vasconcelos A.T."/>
            <person name="Perreira-Neves A."/>
            <person name="Rosa I.A."/>
            <person name="Tasca T."/>
            <person name="Bogo M.R."/>
            <person name="de Souza W."/>
        </authorList>
    </citation>
    <scope>NUCLEOTIDE SEQUENCE [LARGE SCALE GENOMIC DNA]</scope>
    <source>
        <strain evidence="1">K</strain>
    </source>
</reference>
<keyword evidence="2" id="KW-1185">Reference proteome</keyword>
<dbReference type="Gene3D" id="2.60.120.260">
    <property type="entry name" value="Galactose-binding domain-like"/>
    <property type="match status" value="1"/>
</dbReference>
<organism evidence="1 2">
    <name type="scientific">Tritrichomonas foetus</name>
    <dbReference type="NCBI Taxonomy" id="1144522"/>
    <lineage>
        <taxon>Eukaryota</taxon>
        <taxon>Metamonada</taxon>
        <taxon>Parabasalia</taxon>
        <taxon>Tritrichomonadida</taxon>
        <taxon>Tritrichomonadidae</taxon>
        <taxon>Tritrichomonas</taxon>
    </lineage>
</organism>
<proteinExistence type="predicted"/>
<accession>A0A1J4K1R4</accession>
<name>A0A1J4K1R4_9EUKA</name>
<evidence type="ECO:0000313" key="2">
    <source>
        <dbReference type="Proteomes" id="UP000179807"/>
    </source>
</evidence>
<dbReference type="GeneID" id="94841101"/>
<dbReference type="AlphaFoldDB" id="A0A1J4K1R4"/>
<sequence length="491" mass="58431">MMTFQLSSDGIKRVKALSKKDNFRFIVDGKKYFCSKYEAVFFSPNVFNLMLLDSSMDEYKITTSYHEKYYQELKKGKSNNFISQKKKTFYANESSRRKMISKIVSNSQQSPKINREEIVQKDRFQEVIKLMKGEKIKIEDNDMMKYLMEVNFKLGNIELAEFLVSTKTTSLNVDNAIERLQYKFLLGVDMRQEIEYIASNFEAFPNQSFLQIEQSLIEMILSSNSFRIETEDSFYQKIKQFRNQGTLSDEMFKLMLQYVQIEFFNDEQNLNDYISVIGSNRNEFLNNSLIWNAIISRLHCQSNSYLYSKLKKRHNVINHYFQKDSDVFKFLKERDIHRKNPIESKQINITSSFGEINPSIIYEYNQEKIIFQINSQERSWLLIDFQNKKIKLSDFIIHVFDPCVDFIIHKIIEGSNDKENWTVLEEVQIDQPNHSPKYIINYKRDYEITIPYRYIRLTVNNCFHVTASYAMNSCILPLQNIQLFGEIFEYS</sequence>
<protein>
    <recommendedName>
        <fullName evidence="3">F5/8 type C domain-containing protein</fullName>
    </recommendedName>
</protein>
<evidence type="ECO:0000313" key="1">
    <source>
        <dbReference type="EMBL" id="OHT03686.1"/>
    </source>
</evidence>
<evidence type="ECO:0008006" key="3">
    <source>
        <dbReference type="Google" id="ProtNLM"/>
    </source>
</evidence>
<comment type="caution">
    <text evidence="1">The sequence shown here is derived from an EMBL/GenBank/DDBJ whole genome shotgun (WGS) entry which is preliminary data.</text>
</comment>
<dbReference type="VEuPathDB" id="TrichDB:TRFO_28811"/>
<gene>
    <name evidence="1" type="ORF">TRFO_28811</name>
</gene>
<dbReference type="EMBL" id="MLAK01000817">
    <property type="protein sequence ID" value="OHT03686.1"/>
    <property type="molecule type" value="Genomic_DNA"/>
</dbReference>
<dbReference type="Proteomes" id="UP000179807">
    <property type="component" value="Unassembled WGS sequence"/>
</dbReference>
<dbReference type="SUPFAM" id="SSF49785">
    <property type="entry name" value="Galactose-binding domain-like"/>
    <property type="match status" value="1"/>
</dbReference>